<evidence type="ECO:0000256" key="12">
    <source>
        <dbReference type="SAM" id="Phobius"/>
    </source>
</evidence>
<evidence type="ECO:0000256" key="7">
    <source>
        <dbReference type="ARBA" id="ARBA00023136"/>
    </source>
</evidence>
<dbReference type="InterPro" id="IPR003439">
    <property type="entry name" value="ABC_transporter-like_ATP-bd"/>
</dbReference>
<evidence type="ECO:0000256" key="11">
    <source>
        <dbReference type="ARBA" id="ARBA00072598"/>
    </source>
</evidence>
<feature type="transmembrane region" description="Helical" evidence="12">
    <location>
        <begin position="280"/>
        <end position="301"/>
    </location>
</feature>
<dbReference type="Gene3D" id="3.40.50.300">
    <property type="entry name" value="P-loop containing nucleotide triphosphate hydrolases"/>
    <property type="match status" value="1"/>
</dbReference>
<keyword evidence="5 15" id="KW-0067">ATP-binding</keyword>
<dbReference type="Gene3D" id="1.20.1560.10">
    <property type="entry name" value="ABC transporter type 1, transmembrane domain"/>
    <property type="match status" value="1"/>
</dbReference>
<dbReference type="PROSITE" id="PS50929">
    <property type="entry name" value="ABC_TM1F"/>
    <property type="match status" value="1"/>
</dbReference>
<dbReference type="SUPFAM" id="SSF90123">
    <property type="entry name" value="ABC transporter transmembrane region"/>
    <property type="match status" value="1"/>
</dbReference>
<feature type="transmembrane region" description="Helical" evidence="12">
    <location>
        <begin position="241"/>
        <end position="268"/>
    </location>
</feature>
<dbReference type="GO" id="GO:0005524">
    <property type="term" value="F:ATP binding"/>
    <property type="evidence" value="ECO:0007669"/>
    <property type="project" value="UniProtKB-KW"/>
</dbReference>
<dbReference type="PROSITE" id="PS50893">
    <property type="entry name" value="ABC_TRANSPORTER_2"/>
    <property type="match status" value="1"/>
</dbReference>
<dbReference type="InterPro" id="IPR017871">
    <property type="entry name" value="ABC_transporter-like_CS"/>
</dbReference>
<dbReference type="InterPro" id="IPR027417">
    <property type="entry name" value="P-loop_NTPase"/>
</dbReference>
<dbReference type="InterPro" id="IPR036640">
    <property type="entry name" value="ABC1_TM_sf"/>
</dbReference>
<keyword evidence="16" id="KW-1185">Reference proteome</keyword>
<accession>A0A401FLZ6</accession>
<reference evidence="15 16" key="1">
    <citation type="submission" date="2017-11" db="EMBL/GenBank/DDBJ databases">
        <title>Draft Genome Sequence of Lactobacillus curieae NBRC 111893 isolated from Koso, a Japanese sugar-Vegetable Fermented Beverage.</title>
        <authorList>
            <person name="Chiou T.Y."/>
            <person name="Oshima K."/>
            <person name="Suda W."/>
            <person name="Hattori M."/>
            <person name="Takahashi T."/>
        </authorList>
    </citation>
    <scope>NUCLEOTIDE SEQUENCE [LARGE SCALE GENOMIC DNA]</scope>
    <source>
        <strain evidence="15 16">NBRC111893</strain>
    </source>
</reference>
<comment type="caution">
    <text evidence="15">The sequence shown here is derived from an EMBL/GenBank/DDBJ whole genome shotgun (WGS) entry which is preliminary data.</text>
</comment>
<dbReference type="GO" id="GO:0005886">
    <property type="term" value="C:plasma membrane"/>
    <property type="evidence" value="ECO:0007669"/>
    <property type="project" value="UniProtKB-SubCell"/>
</dbReference>
<organism evidence="15 16">
    <name type="scientific">Lentilactobacillus kosonis</name>
    <dbReference type="NCBI Taxonomy" id="2810561"/>
    <lineage>
        <taxon>Bacteria</taxon>
        <taxon>Bacillati</taxon>
        <taxon>Bacillota</taxon>
        <taxon>Bacilli</taxon>
        <taxon>Lactobacillales</taxon>
        <taxon>Lactobacillaceae</taxon>
        <taxon>Lentilactobacillus</taxon>
    </lineage>
</organism>
<dbReference type="Proteomes" id="UP000286974">
    <property type="component" value="Unassembled WGS sequence"/>
</dbReference>
<protein>
    <recommendedName>
        <fullName evidence="11">Multidrug resistance ABC transporter ATP-binding and permease protein</fullName>
        <ecNumber evidence="2">7.6.2.2</ecNumber>
    </recommendedName>
</protein>
<proteinExistence type="inferred from homology"/>
<feature type="transmembrane region" description="Helical" evidence="12">
    <location>
        <begin position="139"/>
        <end position="159"/>
    </location>
</feature>
<evidence type="ECO:0000256" key="9">
    <source>
        <dbReference type="ARBA" id="ARBA00059943"/>
    </source>
</evidence>
<feature type="transmembrane region" description="Helical" evidence="12">
    <location>
        <begin position="165"/>
        <end position="182"/>
    </location>
</feature>
<evidence type="ECO:0000256" key="3">
    <source>
        <dbReference type="ARBA" id="ARBA00022692"/>
    </source>
</evidence>
<keyword evidence="7 12" id="KW-0472">Membrane</keyword>
<comment type="similarity">
    <text evidence="10">Belongs to the ABC transporter superfamily. Multidrug exporter LmrA (TC 3.A.1.117.1) family.</text>
</comment>
<comment type="subcellular location">
    <subcellularLocation>
        <location evidence="1">Cell membrane</location>
        <topology evidence="1">Multi-pass membrane protein</topology>
    </subcellularLocation>
</comment>
<feature type="domain" description="ABC transporter" evidence="13">
    <location>
        <begin position="338"/>
        <end position="573"/>
    </location>
</feature>
<comment type="catalytic activity">
    <reaction evidence="8">
        <text>ATP + H2O + xenobioticSide 1 = ADP + phosphate + xenobioticSide 2.</text>
        <dbReference type="EC" id="7.6.2.2"/>
    </reaction>
</comment>
<dbReference type="InterPro" id="IPR011527">
    <property type="entry name" value="ABC1_TM_dom"/>
</dbReference>
<dbReference type="GO" id="GO:0015421">
    <property type="term" value="F:ABC-type oligopeptide transporter activity"/>
    <property type="evidence" value="ECO:0007669"/>
    <property type="project" value="TreeGrafter"/>
</dbReference>
<evidence type="ECO:0000259" key="13">
    <source>
        <dbReference type="PROSITE" id="PS50893"/>
    </source>
</evidence>
<evidence type="ECO:0000313" key="15">
    <source>
        <dbReference type="EMBL" id="GAY73409.1"/>
    </source>
</evidence>
<gene>
    <name evidence="15" type="ORF">NBRC111893_1555</name>
</gene>
<dbReference type="CDD" id="cd18551">
    <property type="entry name" value="ABC_6TM_LmrA_like"/>
    <property type="match status" value="1"/>
</dbReference>
<evidence type="ECO:0000256" key="4">
    <source>
        <dbReference type="ARBA" id="ARBA00022741"/>
    </source>
</evidence>
<dbReference type="SMART" id="SM00382">
    <property type="entry name" value="AAA"/>
    <property type="match status" value="1"/>
</dbReference>
<evidence type="ECO:0000256" key="5">
    <source>
        <dbReference type="ARBA" id="ARBA00022840"/>
    </source>
</evidence>
<dbReference type="AlphaFoldDB" id="A0A401FLZ6"/>
<evidence type="ECO:0000256" key="1">
    <source>
        <dbReference type="ARBA" id="ARBA00004651"/>
    </source>
</evidence>
<feature type="domain" description="ABC transmembrane type-1" evidence="14">
    <location>
        <begin position="28"/>
        <end position="306"/>
    </location>
</feature>
<dbReference type="FunFam" id="3.40.50.300:FF:000218">
    <property type="entry name" value="Multidrug ABC transporter ATP-binding protein"/>
    <property type="match status" value="1"/>
</dbReference>
<dbReference type="Pfam" id="PF00005">
    <property type="entry name" value="ABC_tran"/>
    <property type="match status" value="1"/>
</dbReference>
<evidence type="ECO:0000313" key="16">
    <source>
        <dbReference type="Proteomes" id="UP000286974"/>
    </source>
</evidence>
<sequence length="635" mass="70667">MSNAHSKLNVSDFFALIKLIKPRYLYLVLGTVLGAIAVGLQLLVPMLAKDLLNHIPQGVNFHLLLMVGILFVFSIVLGALSGSFLGFFGEDVVYRLRERLWSKALSLSIPYLDNHQSGQIASRITNDSMQVKNLLADSLPRMATSLLQLVGALILMLLMDWKMTAIMFITIPLILLILLPIFRLSSAVARKRQDALATLNGNISEVLNNVRLVKSSTAAKVEQTNGSKHMRKLYQLGIKEAIYDSVIGPTTGVMMLALIVAVLAYGIYRISLGSMTTGTLMAFLMYMVQLIVPFTTLGQFVTEVAKASGATTKIQELLNVTEEDTNSGLNVNVANKSLTMDDVSFSYDTGPEVLHNVSFTANANEVVAFVGPSGSGKTTIFSLIERFYQPTSGGISLGDNNLNDVNLTHWRNQLGLVGQSANIMSGSIRYNLTYGLNKPATDEDLWQALELASAKEFVAAMPDQLDTYIGENGTNISGGQRQRLTIARAFVRDPKILMLDEATASLDPESEQMVQTALNKLMHKRTTLVIAHRINTIIDADKIYFIENGRISGSGNHSYLLKHHPLYRQYFENQIKKAIRLFRFLNNAIRFIINIIIIMKAQLSLDLFLFPRFYRYCMWNRPGNPISTKMVEYRF</sequence>
<evidence type="ECO:0000259" key="14">
    <source>
        <dbReference type="PROSITE" id="PS50929"/>
    </source>
</evidence>
<dbReference type="PANTHER" id="PTHR43394">
    <property type="entry name" value="ATP-DEPENDENT PERMEASE MDL1, MITOCHONDRIAL"/>
    <property type="match status" value="1"/>
</dbReference>
<evidence type="ECO:0000256" key="10">
    <source>
        <dbReference type="ARBA" id="ARBA00061674"/>
    </source>
</evidence>
<feature type="transmembrane region" description="Helical" evidence="12">
    <location>
        <begin position="64"/>
        <end position="89"/>
    </location>
</feature>
<keyword evidence="6 12" id="KW-1133">Transmembrane helix</keyword>
<dbReference type="EMBL" id="BEXA01000003">
    <property type="protein sequence ID" value="GAY73409.1"/>
    <property type="molecule type" value="Genomic_DNA"/>
</dbReference>
<keyword evidence="4" id="KW-0547">Nucleotide-binding</keyword>
<dbReference type="GO" id="GO:0016887">
    <property type="term" value="F:ATP hydrolysis activity"/>
    <property type="evidence" value="ECO:0007669"/>
    <property type="project" value="InterPro"/>
</dbReference>
<dbReference type="SUPFAM" id="SSF52540">
    <property type="entry name" value="P-loop containing nucleoside triphosphate hydrolases"/>
    <property type="match status" value="1"/>
</dbReference>
<dbReference type="InterPro" id="IPR003593">
    <property type="entry name" value="AAA+_ATPase"/>
</dbReference>
<feature type="transmembrane region" description="Helical" evidence="12">
    <location>
        <begin position="584"/>
        <end position="603"/>
    </location>
</feature>
<evidence type="ECO:0000256" key="8">
    <source>
        <dbReference type="ARBA" id="ARBA00034018"/>
    </source>
</evidence>
<evidence type="ECO:0000256" key="6">
    <source>
        <dbReference type="ARBA" id="ARBA00022989"/>
    </source>
</evidence>
<keyword evidence="3 12" id="KW-0812">Transmembrane</keyword>
<comment type="function">
    <text evidence="9">Efflux transporter for a variety of amphiphilic cationic compounds, including antibiotics.</text>
</comment>
<dbReference type="RefSeq" id="WP_225417617.1">
    <property type="nucleotide sequence ID" value="NZ_BEXA01000003.1"/>
</dbReference>
<dbReference type="Pfam" id="PF00664">
    <property type="entry name" value="ABC_membrane"/>
    <property type="match status" value="1"/>
</dbReference>
<dbReference type="PANTHER" id="PTHR43394:SF1">
    <property type="entry name" value="ATP-BINDING CASSETTE SUB-FAMILY B MEMBER 10, MITOCHONDRIAL"/>
    <property type="match status" value="1"/>
</dbReference>
<evidence type="ECO:0000256" key="2">
    <source>
        <dbReference type="ARBA" id="ARBA00012191"/>
    </source>
</evidence>
<feature type="transmembrane region" description="Helical" evidence="12">
    <location>
        <begin position="24"/>
        <end position="44"/>
    </location>
</feature>
<dbReference type="PROSITE" id="PS00211">
    <property type="entry name" value="ABC_TRANSPORTER_1"/>
    <property type="match status" value="1"/>
</dbReference>
<dbReference type="InterPro" id="IPR039421">
    <property type="entry name" value="Type_1_exporter"/>
</dbReference>
<dbReference type="EC" id="7.6.2.2" evidence="2"/>
<name>A0A401FLZ6_9LACO</name>
<dbReference type="GO" id="GO:0008559">
    <property type="term" value="F:ABC-type xenobiotic transporter activity"/>
    <property type="evidence" value="ECO:0007669"/>
    <property type="project" value="UniProtKB-EC"/>
</dbReference>